<reference evidence="2" key="1">
    <citation type="journal article" date="2017" name="Nat. Ecol. Evol.">
        <title>Genome expansion and lineage-specific genetic innovations in the forest pathogenic fungi Armillaria.</title>
        <authorList>
            <person name="Sipos G."/>
            <person name="Prasanna A.N."/>
            <person name="Walter M.C."/>
            <person name="O'Connor E."/>
            <person name="Balint B."/>
            <person name="Krizsan K."/>
            <person name="Kiss B."/>
            <person name="Hess J."/>
            <person name="Varga T."/>
            <person name="Slot J."/>
            <person name="Riley R."/>
            <person name="Boka B."/>
            <person name="Rigling D."/>
            <person name="Barry K."/>
            <person name="Lee J."/>
            <person name="Mihaltcheva S."/>
            <person name="LaButti K."/>
            <person name="Lipzen A."/>
            <person name="Waldron R."/>
            <person name="Moloney N.M."/>
            <person name="Sperisen C."/>
            <person name="Kredics L."/>
            <person name="Vagvoelgyi C."/>
            <person name="Patrignani A."/>
            <person name="Fitzpatrick D."/>
            <person name="Nagy I."/>
            <person name="Doyle S."/>
            <person name="Anderson J.B."/>
            <person name="Grigoriev I.V."/>
            <person name="Gueldener U."/>
            <person name="Muensterkoetter M."/>
            <person name="Nagy L.G."/>
        </authorList>
    </citation>
    <scope>NUCLEOTIDE SEQUENCE [LARGE SCALE GENOMIC DNA]</scope>
    <source>
        <strain evidence="2">Ar21-2</strain>
    </source>
</reference>
<dbReference type="AlphaFoldDB" id="A0A2H3DLH0"/>
<dbReference type="STRING" id="47427.A0A2H3DLH0"/>
<dbReference type="InParanoid" id="A0A2H3DLH0"/>
<feature type="non-terminal residue" evidence="1">
    <location>
        <position position="1"/>
    </location>
</feature>
<sequence length="176" mass="20423">TSKQLSNLHIVNDHIFHHKVLRINYTTYDVHRDQDSINPQTHSDVIVLANESETDSTHPYWYARIIGIFHVDICYNNPEGDFKNQKVFQIDFAWVCWFGFDASHHSGFTAKWPHYVGIVDGTDPGAFGFLNLDDIIQAVHLIPVYKLGQIPEFLPPSIACWPEDKDQDYKWYSVDM</sequence>
<dbReference type="Proteomes" id="UP000217790">
    <property type="component" value="Unassembled WGS sequence"/>
</dbReference>
<gene>
    <name evidence="1" type="ORF">ARMGADRAFT_931262</name>
</gene>
<dbReference type="OMA" id="PRTHPNI"/>
<proteinExistence type="predicted"/>
<name>A0A2H3DLH0_ARMGA</name>
<dbReference type="OrthoDB" id="3183767at2759"/>
<evidence type="ECO:0000313" key="2">
    <source>
        <dbReference type="Proteomes" id="UP000217790"/>
    </source>
</evidence>
<protein>
    <submittedName>
        <fullName evidence="1">Uncharacterized protein</fullName>
    </submittedName>
</protein>
<dbReference type="EMBL" id="KZ293659">
    <property type="protein sequence ID" value="PBK92322.1"/>
    <property type="molecule type" value="Genomic_DNA"/>
</dbReference>
<evidence type="ECO:0000313" key="1">
    <source>
        <dbReference type="EMBL" id="PBK92322.1"/>
    </source>
</evidence>
<organism evidence="1 2">
    <name type="scientific">Armillaria gallica</name>
    <name type="common">Bulbous honey fungus</name>
    <name type="synonym">Armillaria bulbosa</name>
    <dbReference type="NCBI Taxonomy" id="47427"/>
    <lineage>
        <taxon>Eukaryota</taxon>
        <taxon>Fungi</taxon>
        <taxon>Dikarya</taxon>
        <taxon>Basidiomycota</taxon>
        <taxon>Agaricomycotina</taxon>
        <taxon>Agaricomycetes</taxon>
        <taxon>Agaricomycetidae</taxon>
        <taxon>Agaricales</taxon>
        <taxon>Marasmiineae</taxon>
        <taxon>Physalacriaceae</taxon>
        <taxon>Armillaria</taxon>
    </lineage>
</organism>
<keyword evidence="2" id="KW-1185">Reference proteome</keyword>
<accession>A0A2H3DLH0</accession>